<dbReference type="SUPFAM" id="SSF51735">
    <property type="entry name" value="NAD(P)-binding Rossmann-fold domains"/>
    <property type="match status" value="1"/>
</dbReference>
<comment type="caution">
    <text evidence="2">The sequence shown here is derived from an EMBL/GenBank/DDBJ whole genome shotgun (WGS) entry which is preliminary data.</text>
</comment>
<keyword evidence="3" id="KW-1185">Reference proteome</keyword>
<protein>
    <submittedName>
        <fullName evidence="2">UDP-glucose 4-epimerase</fullName>
    </submittedName>
</protein>
<evidence type="ECO:0000259" key="1">
    <source>
        <dbReference type="Pfam" id="PF01370"/>
    </source>
</evidence>
<dbReference type="PANTHER" id="PTHR43245">
    <property type="entry name" value="BIFUNCTIONAL POLYMYXIN RESISTANCE PROTEIN ARNA"/>
    <property type="match status" value="1"/>
</dbReference>
<dbReference type="Proteomes" id="UP000295515">
    <property type="component" value="Unassembled WGS sequence"/>
</dbReference>
<gene>
    <name evidence="2" type="ORF">EDD60_101194</name>
</gene>
<dbReference type="EMBL" id="SMCQ01000001">
    <property type="protein sequence ID" value="TCW02890.1"/>
    <property type="molecule type" value="Genomic_DNA"/>
</dbReference>
<proteinExistence type="predicted"/>
<dbReference type="Gene3D" id="3.40.50.720">
    <property type="entry name" value="NAD(P)-binding Rossmann-like Domain"/>
    <property type="match status" value="1"/>
</dbReference>
<name>A0A4R3Z6P4_9FIRM</name>
<dbReference type="PANTHER" id="PTHR43245:SF58">
    <property type="entry name" value="BLL5923 PROTEIN"/>
    <property type="match status" value="1"/>
</dbReference>
<sequence length="263" mass="29465">MKKILITGANSYIGVNVGRYLSSFGNLYTVDELDVKGEGWKTFNFSSYDAVFHVAGIAHVKETKENAHLYYEINCDLAVKIAQKAKEEGVSHFVFMSSMSVYGLESSKDLINSNTPTLPKTNYGKGKLKAEKLLSELSSDNFAVTLVRPPMVYGDGCPGNLTKLFNVVRKFHIFPTIKNQRSSITVEKLSYEIKKIIDNGIEGVCLPQNDEYLCTSEIVKQQMDKENVKVLYTSLFNPIIKFLIGKIGLITKAFGDLKYERAE</sequence>
<reference evidence="2 3" key="1">
    <citation type="submission" date="2019-03" db="EMBL/GenBank/DDBJ databases">
        <title>Genomic Encyclopedia of Type Strains, Phase IV (KMG-IV): sequencing the most valuable type-strain genomes for metagenomic binning, comparative biology and taxonomic classification.</title>
        <authorList>
            <person name="Goeker M."/>
        </authorList>
    </citation>
    <scope>NUCLEOTIDE SEQUENCE [LARGE SCALE GENOMIC DNA]</scope>
    <source>
        <strain evidence="2 3">DSM 29487</strain>
    </source>
</reference>
<accession>A0A4R3Z6P4</accession>
<dbReference type="RefSeq" id="WP_082787352.1">
    <property type="nucleotide sequence ID" value="NZ_DBGCPY010000067.1"/>
</dbReference>
<dbReference type="InterPro" id="IPR050177">
    <property type="entry name" value="Lipid_A_modif_metabolic_enz"/>
</dbReference>
<dbReference type="InterPro" id="IPR036291">
    <property type="entry name" value="NAD(P)-bd_dom_sf"/>
</dbReference>
<dbReference type="AlphaFoldDB" id="A0A4R3Z6P4"/>
<dbReference type="Pfam" id="PF01370">
    <property type="entry name" value="Epimerase"/>
    <property type="match status" value="1"/>
</dbReference>
<feature type="domain" description="NAD-dependent epimerase/dehydratase" evidence="1">
    <location>
        <begin position="4"/>
        <end position="172"/>
    </location>
</feature>
<evidence type="ECO:0000313" key="2">
    <source>
        <dbReference type="EMBL" id="TCW02890.1"/>
    </source>
</evidence>
<organism evidence="2 3">
    <name type="scientific">Longibaculum muris</name>
    <dbReference type="NCBI Taxonomy" id="1796628"/>
    <lineage>
        <taxon>Bacteria</taxon>
        <taxon>Bacillati</taxon>
        <taxon>Bacillota</taxon>
        <taxon>Erysipelotrichia</taxon>
        <taxon>Erysipelotrichales</taxon>
        <taxon>Coprobacillaceae</taxon>
        <taxon>Longibaculum</taxon>
    </lineage>
</organism>
<dbReference type="InterPro" id="IPR001509">
    <property type="entry name" value="Epimerase_deHydtase"/>
</dbReference>
<dbReference type="GeneID" id="98914019"/>
<evidence type="ECO:0000313" key="3">
    <source>
        <dbReference type="Proteomes" id="UP000295515"/>
    </source>
</evidence>